<organism evidence="2">
    <name type="scientific">Paraconexibacter sp. AEG42_29</name>
    <dbReference type="NCBI Taxonomy" id="2997339"/>
    <lineage>
        <taxon>Bacteria</taxon>
        <taxon>Bacillati</taxon>
        <taxon>Actinomycetota</taxon>
        <taxon>Thermoleophilia</taxon>
        <taxon>Solirubrobacterales</taxon>
        <taxon>Paraconexibacteraceae</taxon>
        <taxon>Paraconexibacter</taxon>
    </lineage>
</organism>
<keyword evidence="1" id="KW-0812">Transmembrane</keyword>
<dbReference type="EMBL" id="CP114014">
    <property type="protein sequence ID" value="XAY04889.1"/>
    <property type="molecule type" value="Genomic_DNA"/>
</dbReference>
<evidence type="ECO:0000313" key="2">
    <source>
        <dbReference type="EMBL" id="XAY04889.1"/>
    </source>
</evidence>
<feature type="transmembrane region" description="Helical" evidence="1">
    <location>
        <begin position="187"/>
        <end position="208"/>
    </location>
</feature>
<keyword evidence="1" id="KW-1133">Transmembrane helix</keyword>
<evidence type="ECO:0008006" key="3">
    <source>
        <dbReference type="Google" id="ProtNLM"/>
    </source>
</evidence>
<dbReference type="RefSeq" id="WP_354701415.1">
    <property type="nucleotide sequence ID" value="NZ_CP114014.1"/>
</dbReference>
<name>A0AAU7ATF5_9ACTN</name>
<feature type="transmembrane region" description="Helical" evidence="1">
    <location>
        <begin position="151"/>
        <end position="175"/>
    </location>
</feature>
<gene>
    <name evidence="2" type="ORF">DSM112329_01727</name>
</gene>
<feature type="transmembrane region" description="Helical" evidence="1">
    <location>
        <begin position="74"/>
        <end position="94"/>
    </location>
</feature>
<feature type="transmembrane region" description="Helical" evidence="1">
    <location>
        <begin position="214"/>
        <end position="238"/>
    </location>
</feature>
<sequence length="263" mass="28670">MALLQHERETPVAPRAAAGVPLDITLQRICTWSGPIFVAVFFTGILVAGWLPPVSANQTAAQVKAMYLQDTDQIRLGAVLIGMSSFFQGVWAAVMSVQLRRIEGHRPLLTYAQLAAGGVGMFVVILPAFIFAAAAFHPERSADVTQALHDFGWLALVGVGWPAILQCVAVAAATLTDGSEHPVFPRWFGWFNLWTAFGFLPGPFLVFFHAGPFAWSGAAAFWLPAVVFSLWFPVWFVVLRRAITAEANERMSSARTRDAGVRT</sequence>
<evidence type="ECO:0000256" key="1">
    <source>
        <dbReference type="SAM" id="Phobius"/>
    </source>
</evidence>
<dbReference type="KEGG" id="parq:DSM112329_01727"/>
<proteinExistence type="predicted"/>
<feature type="transmembrane region" description="Helical" evidence="1">
    <location>
        <begin position="36"/>
        <end position="54"/>
    </location>
</feature>
<reference evidence="2" key="1">
    <citation type="submission" date="2022-12" db="EMBL/GenBank/DDBJ databases">
        <title>Paraconexibacter alkalitolerans sp. nov. and Baekduia alba sp. nov., isolated from soil and emended description of the genera Paraconexibacter (Chun et al., 2020) and Baekduia (An et al., 2020).</title>
        <authorList>
            <person name="Vieira S."/>
            <person name="Huber K.J."/>
            <person name="Geppert A."/>
            <person name="Wolf J."/>
            <person name="Neumann-Schaal M."/>
            <person name="Muesken M."/>
            <person name="Overmann J."/>
        </authorList>
    </citation>
    <scope>NUCLEOTIDE SEQUENCE</scope>
    <source>
        <strain evidence="2">AEG42_29</strain>
    </source>
</reference>
<accession>A0AAU7ATF5</accession>
<keyword evidence="1" id="KW-0472">Membrane</keyword>
<protein>
    <recommendedName>
        <fullName evidence="3">DUF998 domain-containing protein</fullName>
    </recommendedName>
</protein>
<dbReference type="AlphaFoldDB" id="A0AAU7ATF5"/>
<feature type="transmembrane region" description="Helical" evidence="1">
    <location>
        <begin position="114"/>
        <end position="136"/>
    </location>
</feature>